<dbReference type="PANTHER" id="PTHR21392:SF1">
    <property type="entry name" value="TRNA-URIDINE AMINOCARBOXYPROPYLTRANSFERASE"/>
    <property type="match status" value="1"/>
</dbReference>
<organism evidence="6 7">
    <name type="scientific">Vibrio vulnificus</name>
    <dbReference type="NCBI Taxonomy" id="672"/>
    <lineage>
        <taxon>Bacteria</taxon>
        <taxon>Pseudomonadati</taxon>
        <taxon>Pseudomonadota</taxon>
        <taxon>Gammaproteobacteria</taxon>
        <taxon>Vibrionales</taxon>
        <taxon>Vibrionaceae</taxon>
        <taxon>Vibrio</taxon>
    </lineage>
</organism>
<protein>
    <recommendedName>
        <fullName evidence="1">tRNA-uridine aminocarboxypropyltransferase</fullName>
        <ecNumber evidence="1">2.5.1.25</ecNumber>
    </recommendedName>
</protein>
<dbReference type="EC" id="2.5.1.25" evidence="1"/>
<evidence type="ECO:0000256" key="1">
    <source>
        <dbReference type="ARBA" id="ARBA00012386"/>
    </source>
</evidence>
<dbReference type="InterPro" id="IPR039262">
    <property type="entry name" value="DTWD2/TAPT"/>
</dbReference>
<keyword evidence="2" id="KW-0808">Transferase</keyword>
<keyword evidence="3" id="KW-0949">S-adenosyl-L-methionine</keyword>
<reference evidence="6 7" key="1">
    <citation type="journal article" date="2018" name="Front. Microbiol.">
        <title>Phylogeny of Vibrio vulnificus from the Analysis of the Core-Genome: Implications for Intra-Species Taxonomy.</title>
        <authorList>
            <person name="Roig F.J."/>
            <person name="Gonzalez-Candelas F."/>
            <person name="Sanjuan E."/>
            <person name="Fouz B."/>
            <person name="Feil E.J."/>
            <person name="Llorens C."/>
            <person name="Baker-Austin C."/>
            <person name="Oliver J.D."/>
            <person name="Danin-Poleg Y."/>
            <person name="Gibas C.J."/>
            <person name="Kashi Y."/>
            <person name="Gulig P.A."/>
            <person name="Morrison S.S."/>
            <person name="Amaro C."/>
        </authorList>
    </citation>
    <scope>NUCLEOTIDE SEQUENCE [LARGE SCALE GENOMIC DNA]</scope>
    <source>
        <strain evidence="6 7">CECT4608</strain>
    </source>
</reference>
<dbReference type="InterPro" id="IPR005636">
    <property type="entry name" value="DTW"/>
</dbReference>
<keyword evidence="4" id="KW-0819">tRNA processing</keyword>
<evidence type="ECO:0000256" key="3">
    <source>
        <dbReference type="ARBA" id="ARBA00022691"/>
    </source>
</evidence>
<proteinExistence type="predicted"/>
<dbReference type="Proteomes" id="UP000237466">
    <property type="component" value="Unassembled WGS sequence"/>
</dbReference>
<dbReference type="SMART" id="SM01144">
    <property type="entry name" value="DTW"/>
    <property type="match status" value="1"/>
</dbReference>
<dbReference type="EMBL" id="PDGH01000074">
    <property type="protein sequence ID" value="POB48586.1"/>
    <property type="molecule type" value="Genomic_DNA"/>
</dbReference>
<name>A0A2S3R4H7_VIBVL</name>
<dbReference type="AlphaFoldDB" id="A0A2S3R4H7"/>
<evidence type="ECO:0000256" key="2">
    <source>
        <dbReference type="ARBA" id="ARBA00022679"/>
    </source>
</evidence>
<sequence>MKPQACPQCGLRYQCLCDQFPSLQSEVALVLLMHPNEVERETNTGKLLHWCRLPVRQFVWQRAAPPQALLDLLSDAQFMPVVLYPTEQSIALSQVKERAQQTQRQPLFIILDATWQEARKMLNKSEWLKALPQLALHGDSASNYQLRRNQQQGNLCTLEIAAELVKQLGEAHNATSMTKLLRDYLAAFHADRSGHALKSEP</sequence>
<evidence type="ECO:0000259" key="5">
    <source>
        <dbReference type="SMART" id="SM01144"/>
    </source>
</evidence>
<gene>
    <name evidence="6" type="ORF">CRN52_08470</name>
</gene>
<dbReference type="Pfam" id="PF03942">
    <property type="entry name" value="DTW"/>
    <property type="match status" value="1"/>
</dbReference>
<comment type="caution">
    <text evidence="6">The sequence shown here is derived from an EMBL/GenBank/DDBJ whole genome shotgun (WGS) entry which is preliminary data.</text>
</comment>
<evidence type="ECO:0000313" key="7">
    <source>
        <dbReference type="Proteomes" id="UP000237466"/>
    </source>
</evidence>
<evidence type="ECO:0000256" key="4">
    <source>
        <dbReference type="ARBA" id="ARBA00022694"/>
    </source>
</evidence>
<dbReference type="GO" id="GO:0016432">
    <property type="term" value="F:tRNA-uridine aminocarboxypropyltransferase activity"/>
    <property type="evidence" value="ECO:0007669"/>
    <property type="project" value="UniProtKB-EC"/>
</dbReference>
<evidence type="ECO:0000313" key="6">
    <source>
        <dbReference type="EMBL" id="POB48586.1"/>
    </source>
</evidence>
<dbReference type="PANTHER" id="PTHR21392">
    <property type="entry name" value="TRNA-URIDINE AMINOCARBOXYPROPYLTRANSFERASE 2"/>
    <property type="match status" value="1"/>
</dbReference>
<dbReference type="GO" id="GO:0008033">
    <property type="term" value="P:tRNA processing"/>
    <property type="evidence" value="ECO:0007669"/>
    <property type="project" value="UniProtKB-KW"/>
</dbReference>
<feature type="domain" description="DTW" evidence="5">
    <location>
        <begin position="2"/>
        <end position="193"/>
    </location>
</feature>
<accession>A0A2S3R4H7</accession>
<dbReference type="RefSeq" id="WP_103200144.1">
    <property type="nucleotide sequence ID" value="NZ_PDGH01000074.1"/>
</dbReference>